<dbReference type="OrthoDB" id="2472181at2"/>
<dbReference type="Gene3D" id="3.30.300.30">
    <property type="match status" value="1"/>
</dbReference>
<evidence type="ECO:0000256" key="2">
    <source>
        <dbReference type="ARBA" id="ARBA00022553"/>
    </source>
</evidence>
<dbReference type="GO" id="GO:0031177">
    <property type="term" value="F:phosphopantetheine binding"/>
    <property type="evidence" value="ECO:0007669"/>
    <property type="project" value="TreeGrafter"/>
</dbReference>
<dbReference type="GO" id="GO:0044550">
    <property type="term" value="P:secondary metabolite biosynthetic process"/>
    <property type="evidence" value="ECO:0007669"/>
    <property type="project" value="UniProtKB-ARBA"/>
</dbReference>
<dbReference type="InterPro" id="IPR010071">
    <property type="entry name" value="AA_adenyl_dom"/>
</dbReference>
<accession>A0A6I4WC97</accession>
<dbReference type="Gene3D" id="3.40.50.12780">
    <property type="entry name" value="N-terminal domain of ligase-like"/>
    <property type="match status" value="1"/>
</dbReference>
<dbReference type="PANTHER" id="PTHR45527">
    <property type="entry name" value="NONRIBOSOMAL PEPTIDE SYNTHETASE"/>
    <property type="match status" value="1"/>
</dbReference>
<dbReference type="GO" id="GO:0005829">
    <property type="term" value="C:cytosol"/>
    <property type="evidence" value="ECO:0007669"/>
    <property type="project" value="TreeGrafter"/>
</dbReference>
<dbReference type="Pfam" id="PF00501">
    <property type="entry name" value="AMP-binding"/>
    <property type="match status" value="1"/>
</dbReference>
<dbReference type="InterPro" id="IPR000873">
    <property type="entry name" value="AMP-dep_synth/lig_dom"/>
</dbReference>
<dbReference type="PRINTS" id="PR00154">
    <property type="entry name" value="AMPBINDING"/>
</dbReference>
<comment type="caution">
    <text evidence="5">The sequence shown here is derived from an EMBL/GenBank/DDBJ whole genome shotgun (WGS) entry which is preliminary data.</text>
</comment>
<dbReference type="RefSeq" id="WP_161105409.1">
    <property type="nucleotide sequence ID" value="NZ_JBHLYI010000016.1"/>
</dbReference>
<evidence type="ECO:0000313" key="6">
    <source>
        <dbReference type="Proteomes" id="UP000431901"/>
    </source>
</evidence>
<keyword evidence="6" id="KW-1185">Reference proteome</keyword>
<evidence type="ECO:0000259" key="3">
    <source>
        <dbReference type="Pfam" id="PF00501"/>
    </source>
</evidence>
<dbReference type="InterPro" id="IPR025110">
    <property type="entry name" value="AMP-bd_C"/>
</dbReference>
<gene>
    <name evidence="5" type="ORF">GQ466_24695</name>
</gene>
<feature type="domain" description="AMP-dependent synthetase/ligase" evidence="3">
    <location>
        <begin position="7"/>
        <end position="361"/>
    </location>
</feature>
<dbReference type="InterPro" id="IPR020459">
    <property type="entry name" value="AMP-binding"/>
</dbReference>
<dbReference type="PANTHER" id="PTHR45527:SF14">
    <property type="entry name" value="PLIPASTATIN SYNTHASE SUBUNIT B"/>
    <property type="match status" value="1"/>
</dbReference>
<dbReference type="CDD" id="cd17643">
    <property type="entry name" value="A_NRPS_Cytc1-like"/>
    <property type="match status" value="1"/>
</dbReference>
<proteinExistence type="predicted"/>
<evidence type="ECO:0000313" key="5">
    <source>
        <dbReference type="EMBL" id="MXQ67221.1"/>
    </source>
</evidence>
<dbReference type="Pfam" id="PF13193">
    <property type="entry name" value="AMP-binding_C"/>
    <property type="match status" value="1"/>
</dbReference>
<dbReference type="InterPro" id="IPR045851">
    <property type="entry name" value="AMP-bd_C_sf"/>
</dbReference>
<evidence type="ECO:0000256" key="1">
    <source>
        <dbReference type="ARBA" id="ARBA00022450"/>
    </source>
</evidence>
<dbReference type="EMBL" id="WUTW01000006">
    <property type="protein sequence ID" value="MXQ67221.1"/>
    <property type="molecule type" value="Genomic_DNA"/>
</dbReference>
<dbReference type="GO" id="GO:0043041">
    <property type="term" value="P:amino acid activation for nonribosomal peptide biosynthetic process"/>
    <property type="evidence" value="ECO:0007669"/>
    <property type="project" value="TreeGrafter"/>
</dbReference>
<sequence>MNVHTRFEEQAAARPAATALALGGETLTYGELNARANRLAHALRDLGARPGVLVGVCLDRSFDLVTTILAILKSGAAYVPFDPHHPEQRIALMLDDSGVPLLLTDRAHRAAFAGRPGVHALEDLRPALDAADSGNPGGGADGDDLAYVIYTSGSTGRPKGVRISHHNVRRLFTATDGWFGFAATDVWTLFHSPAFDLSVWEMWGALAHGGRLVVVPHQVSRSFEQFHDLVAREGVTMLTQTPTAFKQFQQADRITRNTTPLRLRFVIFAGEALDIPGLRPWFDRHGDATPRLVNMYGITETTVHATYREITLDDTENPASLIGTPIPDLRLHILDEDGKPVAIGETGEIHVSGDGVGQGYLGRPDLTAERFLPSPFPGEEGQTLYRSGDLAIPRHDGDIEYVGRADQQVKIRGFRVELGEIEQTLAAHPAVRDAVVAVRDADTRAPKIVAYLVADGDVPSLKDVRRFAARLLPDYMLPNAVVPLAGLPLTANGKLDRAALP</sequence>
<dbReference type="InterPro" id="IPR020845">
    <property type="entry name" value="AMP-binding_CS"/>
</dbReference>
<protein>
    <submittedName>
        <fullName evidence="5">Amino acid adenylation domain-containing protein</fullName>
    </submittedName>
</protein>
<dbReference type="PROSITE" id="PS00455">
    <property type="entry name" value="AMP_BINDING"/>
    <property type="match status" value="1"/>
</dbReference>
<dbReference type="FunFam" id="3.30.300.30:FF:000010">
    <property type="entry name" value="Enterobactin synthetase component F"/>
    <property type="match status" value="1"/>
</dbReference>
<dbReference type="FunFam" id="3.40.50.980:FF:000001">
    <property type="entry name" value="Non-ribosomal peptide synthetase"/>
    <property type="match status" value="1"/>
</dbReference>
<dbReference type="FunFam" id="3.40.50.12780:FF:000012">
    <property type="entry name" value="Non-ribosomal peptide synthetase"/>
    <property type="match status" value="1"/>
</dbReference>
<dbReference type="Proteomes" id="UP000431901">
    <property type="component" value="Unassembled WGS sequence"/>
</dbReference>
<keyword evidence="2" id="KW-0597">Phosphoprotein</keyword>
<dbReference type="NCBIfam" id="TIGR01733">
    <property type="entry name" value="AA-adenyl-dom"/>
    <property type="match status" value="1"/>
</dbReference>
<organism evidence="5 6">
    <name type="scientific">Actinomadura rayongensis</name>
    <dbReference type="NCBI Taxonomy" id="1429076"/>
    <lineage>
        <taxon>Bacteria</taxon>
        <taxon>Bacillati</taxon>
        <taxon>Actinomycetota</taxon>
        <taxon>Actinomycetes</taxon>
        <taxon>Streptosporangiales</taxon>
        <taxon>Thermomonosporaceae</taxon>
        <taxon>Actinomadura</taxon>
    </lineage>
</organism>
<keyword evidence="1" id="KW-0596">Phosphopantetheine</keyword>
<name>A0A6I4WC97_9ACTN</name>
<feature type="domain" description="AMP-binding enzyme C-terminal" evidence="4">
    <location>
        <begin position="420"/>
        <end position="494"/>
    </location>
</feature>
<evidence type="ECO:0000259" key="4">
    <source>
        <dbReference type="Pfam" id="PF13193"/>
    </source>
</evidence>
<reference evidence="5 6" key="1">
    <citation type="submission" date="2019-12" db="EMBL/GenBank/DDBJ databases">
        <title>Nocardia macrotermitis sp. nov. and Nocardia aurantia sp. nov., isolated from the gut of the fungus growing-termite Macrotermes natalensis.</title>
        <authorList>
            <person name="Christine B."/>
            <person name="Rene B."/>
        </authorList>
    </citation>
    <scope>NUCLEOTIDE SEQUENCE [LARGE SCALE GENOMIC DNA]</scope>
    <source>
        <strain evidence="5 6">DSM 102126</strain>
    </source>
</reference>
<dbReference type="InterPro" id="IPR042099">
    <property type="entry name" value="ANL_N_sf"/>
</dbReference>
<dbReference type="AlphaFoldDB" id="A0A6I4WC97"/>
<dbReference type="SUPFAM" id="SSF56801">
    <property type="entry name" value="Acetyl-CoA synthetase-like"/>
    <property type="match status" value="1"/>
</dbReference>